<evidence type="ECO:0000313" key="2">
    <source>
        <dbReference type="Proteomes" id="UP000316238"/>
    </source>
</evidence>
<keyword evidence="2" id="KW-1185">Reference proteome</keyword>
<gene>
    <name evidence="1" type="ORF">CDV28_14915</name>
</gene>
<reference evidence="1" key="1">
    <citation type="submission" date="2017-07" db="EMBL/GenBank/DDBJ databases">
        <title>The cable genome - Insights into the physiology and evolution of filamentous bacteria capable of sulfide oxidation via long distance electron transfer.</title>
        <authorList>
            <person name="Thorup C."/>
            <person name="Bjerg J.T."/>
            <person name="Schreiber L."/>
            <person name="Nielsen L.P."/>
            <person name="Kjeldsen K.U."/>
            <person name="Boesen T."/>
            <person name="Boggild A."/>
            <person name="Meysman F."/>
            <person name="Geelhoed J."/>
            <person name="Schramm A."/>
        </authorList>
    </citation>
    <scope>NUCLEOTIDE SEQUENCE [LARGE SCALE GENOMIC DNA]</scope>
    <source>
        <strain evidence="1">GS</strain>
    </source>
</reference>
<comment type="caution">
    <text evidence="1">The sequence shown here is derived from an EMBL/GenBank/DDBJ whole genome shotgun (WGS) entry which is preliminary data.</text>
</comment>
<proteinExistence type="predicted"/>
<sequence length="86" mass="9538">MGDITIRIPQQIHIEYTLKSAQLTKRVLDLLNALIFRDDASAEQQADSGHILQLRLGDLALQCFGPDAGVELELPEHTPHQPLELG</sequence>
<organism evidence="1 2">
    <name type="scientific">Candidatus Electronema aureum</name>
    <dbReference type="NCBI Taxonomy" id="2005002"/>
    <lineage>
        <taxon>Bacteria</taxon>
        <taxon>Pseudomonadati</taxon>
        <taxon>Thermodesulfobacteriota</taxon>
        <taxon>Desulfobulbia</taxon>
        <taxon>Desulfobulbales</taxon>
        <taxon>Desulfobulbaceae</taxon>
        <taxon>Candidatus Electronema</taxon>
    </lineage>
</organism>
<evidence type="ECO:0000313" key="1">
    <source>
        <dbReference type="EMBL" id="TAA73927.1"/>
    </source>
</evidence>
<dbReference type="EMBL" id="NQJD01000049">
    <property type="protein sequence ID" value="TAA73927.1"/>
    <property type="molecule type" value="Genomic_DNA"/>
</dbReference>
<dbReference type="AlphaFoldDB" id="A0A521FYS7"/>
<accession>A0A521FYS7</accession>
<dbReference type="Proteomes" id="UP000316238">
    <property type="component" value="Unassembled WGS sequence"/>
</dbReference>
<name>A0A521FYS7_9BACT</name>
<protein>
    <submittedName>
        <fullName evidence="1">Uncharacterized protein</fullName>
    </submittedName>
</protein>